<gene>
    <name evidence="2" type="ORF">SAMN04488695_10492</name>
</gene>
<reference evidence="2 3" key="1">
    <citation type="submission" date="2016-10" db="EMBL/GenBank/DDBJ databases">
        <authorList>
            <person name="de Groot N.N."/>
        </authorList>
    </citation>
    <scope>NUCLEOTIDE SEQUENCE [LARGE SCALE GENOMIC DNA]</scope>
    <source>
        <strain evidence="2 3">ML2</strain>
    </source>
</reference>
<keyword evidence="3" id="KW-1185">Reference proteome</keyword>
<dbReference type="InterPro" id="IPR026816">
    <property type="entry name" value="Flavodoxin_dom"/>
</dbReference>
<dbReference type="OrthoDB" id="2146857at2"/>
<protein>
    <recommendedName>
        <fullName evidence="1">Flavodoxin domain-containing protein</fullName>
    </recommendedName>
</protein>
<dbReference type="InterPro" id="IPR029039">
    <property type="entry name" value="Flavoprotein-like_sf"/>
</dbReference>
<dbReference type="InterPro" id="IPR001226">
    <property type="entry name" value="Flavodoxin_CS"/>
</dbReference>
<evidence type="ECO:0000259" key="1">
    <source>
        <dbReference type="Pfam" id="PF12724"/>
    </source>
</evidence>
<dbReference type="EMBL" id="FOVK01000004">
    <property type="protein sequence ID" value="SFN71509.1"/>
    <property type="molecule type" value="Genomic_DNA"/>
</dbReference>
<evidence type="ECO:0000313" key="3">
    <source>
        <dbReference type="Proteomes" id="UP000181899"/>
    </source>
</evidence>
<proteinExistence type="predicted"/>
<dbReference type="PROSITE" id="PS00201">
    <property type="entry name" value="FLAVODOXIN"/>
    <property type="match status" value="1"/>
</dbReference>
<sequence length="168" mass="19082">MIIVYASKTGFTKKYASMLSEKLGVDIVDVKELPKVPKESEVLYLGWMKVGKVQGLQKMKGHKVVAVCGSGTGRSAEPSEEEVKRRNRIENKSFFYLRGGCRPLRDLKGMDKVMLSMFVKAMRKSAEKDERKKEAVEIIVHGFDGVKEENLIPVLKWAEKRMSSLENR</sequence>
<feature type="domain" description="Flavodoxin" evidence="1">
    <location>
        <begin position="2"/>
        <end position="124"/>
    </location>
</feature>
<evidence type="ECO:0000313" key="2">
    <source>
        <dbReference type="EMBL" id="SFN71509.1"/>
    </source>
</evidence>
<dbReference type="STRING" id="398199.SAMN05421804_107103"/>
<name>A0A1I5BAG5_9CLOT</name>
<organism evidence="2 3">
    <name type="scientific">Proteiniclasticum ruminis</name>
    <dbReference type="NCBI Taxonomy" id="398199"/>
    <lineage>
        <taxon>Bacteria</taxon>
        <taxon>Bacillati</taxon>
        <taxon>Bacillota</taxon>
        <taxon>Clostridia</taxon>
        <taxon>Eubacteriales</taxon>
        <taxon>Clostridiaceae</taxon>
        <taxon>Proteiniclasticum</taxon>
    </lineage>
</organism>
<dbReference type="Proteomes" id="UP000181899">
    <property type="component" value="Unassembled WGS sequence"/>
</dbReference>
<dbReference type="AlphaFoldDB" id="A0A1I5BAG5"/>
<dbReference type="Gene3D" id="3.40.50.360">
    <property type="match status" value="1"/>
</dbReference>
<dbReference type="GO" id="GO:0009055">
    <property type="term" value="F:electron transfer activity"/>
    <property type="evidence" value="ECO:0007669"/>
    <property type="project" value="InterPro"/>
</dbReference>
<dbReference type="GO" id="GO:0010181">
    <property type="term" value="F:FMN binding"/>
    <property type="evidence" value="ECO:0007669"/>
    <property type="project" value="InterPro"/>
</dbReference>
<accession>A0A1I5BAG5</accession>
<dbReference type="Pfam" id="PF12724">
    <property type="entry name" value="Flavodoxin_5"/>
    <property type="match status" value="1"/>
</dbReference>
<dbReference type="SUPFAM" id="SSF52218">
    <property type="entry name" value="Flavoproteins"/>
    <property type="match status" value="1"/>
</dbReference>